<keyword evidence="3" id="KW-1185">Reference proteome</keyword>
<evidence type="ECO:0000256" key="1">
    <source>
        <dbReference type="SAM" id="Phobius"/>
    </source>
</evidence>
<name>A0A7J7NG55_9MAGN</name>
<keyword evidence="1" id="KW-1133">Transmembrane helix</keyword>
<evidence type="ECO:0000313" key="2">
    <source>
        <dbReference type="EMBL" id="KAF6166221.1"/>
    </source>
</evidence>
<feature type="transmembrane region" description="Helical" evidence="1">
    <location>
        <begin position="128"/>
        <end position="149"/>
    </location>
</feature>
<dbReference type="AlphaFoldDB" id="A0A7J7NG55"/>
<feature type="transmembrane region" description="Helical" evidence="1">
    <location>
        <begin position="169"/>
        <end position="190"/>
    </location>
</feature>
<gene>
    <name evidence="2" type="ORF">GIB67_031005</name>
</gene>
<accession>A0A7J7NG55</accession>
<keyword evidence="1" id="KW-0812">Transmembrane</keyword>
<dbReference type="Proteomes" id="UP000541444">
    <property type="component" value="Unassembled WGS sequence"/>
</dbReference>
<comment type="caution">
    <text evidence="2">The sequence shown here is derived from an EMBL/GenBank/DDBJ whole genome shotgun (WGS) entry which is preliminary data.</text>
</comment>
<evidence type="ECO:0000313" key="3">
    <source>
        <dbReference type="Proteomes" id="UP000541444"/>
    </source>
</evidence>
<organism evidence="2 3">
    <name type="scientific">Kingdonia uniflora</name>
    <dbReference type="NCBI Taxonomy" id="39325"/>
    <lineage>
        <taxon>Eukaryota</taxon>
        <taxon>Viridiplantae</taxon>
        <taxon>Streptophyta</taxon>
        <taxon>Embryophyta</taxon>
        <taxon>Tracheophyta</taxon>
        <taxon>Spermatophyta</taxon>
        <taxon>Magnoliopsida</taxon>
        <taxon>Ranunculales</taxon>
        <taxon>Circaeasteraceae</taxon>
        <taxon>Kingdonia</taxon>
    </lineage>
</organism>
<sequence length="225" mass="25398">MENMCLSKWLIKRNGIKCLLLQVRQAAKDGDVDRVRDILEGVHLSDESSTGASLTSNLYDPDNIFSHLSTAAHKPSNKKPRFHCLHCHEDMDNIIRHNGIKHWKLQFICEVPTCLNAYRDKVLLGTHMWFLGSLVSMFSVVLTEYIGAWCLGVGYRTAKLVEEENSNKWTLKVVPFVLLSVTGGVALSAIDDLVIYSRWKNFEHNERETGVYNGVKGVNVVVGHC</sequence>
<dbReference type="OrthoDB" id="535599at2759"/>
<protein>
    <submittedName>
        <fullName evidence="2">Uncharacterized protein</fullName>
    </submittedName>
</protein>
<reference evidence="2 3" key="1">
    <citation type="journal article" date="2020" name="IScience">
        <title>Genome Sequencing of the Endangered Kingdonia uniflora (Circaeasteraceae, Ranunculales) Reveals Potential Mechanisms of Evolutionary Specialization.</title>
        <authorList>
            <person name="Sun Y."/>
            <person name="Deng T."/>
            <person name="Zhang A."/>
            <person name="Moore M.J."/>
            <person name="Landis J.B."/>
            <person name="Lin N."/>
            <person name="Zhang H."/>
            <person name="Zhang X."/>
            <person name="Huang J."/>
            <person name="Zhang X."/>
            <person name="Sun H."/>
            <person name="Wang H."/>
        </authorList>
    </citation>
    <scope>NUCLEOTIDE SEQUENCE [LARGE SCALE GENOMIC DNA]</scope>
    <source>
        <strain evidence="2">TB1705</strain>
        <tissue evidence="2">Leaf</tissue>
    </source>
</reference>
<keyword evidence="1" id="KW-0472">Membrane</keyword>
<dbReference type="EMBL" id="JACGCM010000805">
    <property type="protein sequence ID" value="KAF6166221.1"/>
    <property type="molecule type" value="Genomic_DNA"/>
</dbReference>
<proteinExistence type="predicted"/>